<sequence length="60" mass="6584">MEKKPQVSKASIAPIPSGSSSLPQRPHPARAPKSHGYKGNNFNLNHGVRPSDYSSKHPYF</sequence>
<dbReference type="AlphaFoldDB" id="A0A5B0MJ73"/>
<evidence type="ECO:0000313" key="4">
    <source>
        <dbReference type="Proteomes" id="UP000324748"/>
    </source>
</evidence>
<feature type="compositionally biased region" description="Basic residues" evidence="1">
    <location>
        <begin position="27"/>
        <end position="36"/>
    </location>
</feature>
<dbReference type="Proteomes" id="UP000324748">
    <property type="component" value="Unassembled WGS sequence"/>
</dbReference>
<protein>
    <submittedName>
        <fullName evidence="2">Uncharacterized protein</fullName>
    </submittedName>
</protein>
<feature type="region of interest" description="Disordered" evidence="1">
    <location>
        <begin position="1"/>
        <end position="60"/>
    </location>
</feature>
<comment type="caution">
    <text evidence="2">The sequence shown here is derived from an EMBL/GenBank/DDBJ whole genome shotgun (WGS) entry which is preliminary data.</text>
</comment>
<evidence type="ECO:0000313" key="5">
    <source>
        <dbReference type="Proteomes" id="UP000325313"/>
    </source>
</evidence>
<proteinExistence type="predicted"/>
<reference evidence="4 5" key="1">
    <citation type="submission" date="2019-05" db="EMBL/GenBank/DDBJ databases">
        <title>Emergence of the Ug99 lineage of the wheat stem rust pathogen through somatic hybridization.</title>
        <authorList>
            <person name="Li F."/>
            <person name="Upadhyaya N.M."/>
            <person name="Sperschneider J."/>
            <person name="Matny O."/>
            <person name="Nguyen-Phuc H."/>
            <person name="Mago R."/>
            <person name="Raley C."/>
            <person name="Miller M.E."/>
            <person name="Silverstein K.A.T."/>
            <person name="Henningsen E."/>
            <person name="Hirsch C.D."/>
            <person name="Visser B."/>
            <person name="Pretorius Z.A."/>
            <person name="Steffenson B.J."/>
            <person name="Schwessinger B."/>
            <person name="Dodds P.N."/>
            <person name="Figueroa M."/>
        </authorList>
    </citation>
    <scope>NUCLEOTIDE SEQUENCE [LARGE SCALE GENOMIC DNA]</scope>
    <source>
        <strain evidence="2">21-0</strain>
        <strain evidence="3 5">Ug99</strain>
    </source>
</reference>
<name>A0A5B0MJ73_PUCGR</name>
<accession>A0A5B0MJ73</accession>
<dbReference type="Proteomes" id="UP000325313">
    <property type="component" value="Unassembled WGS sequence"/>
</dbReference>
<keyword evidence="4" id="KW-1185">Reference proteome</keyword>
<evidence type="ECO:0000313" key="3">
    <source>
        <dbReference type="EMBL" id="KAA1126911.1"/>
    </source>
</evidence>
<gene>
    <name evidence="2" type="ORF">PGT21_017251</name>
    <name evidence="3" type="ORF">PGTUg99_031003</name>
</gene>
<organism evidence="2 4">
    <name type="scientific">Puccinia graminis f. sp. tritici</name>
    <dbReference type="NCBI Taxonomy" id="56615"/>
    <lineage>
        <taxon>Eukaryota</taxon>
        <taxon>Fungi</taxon>
        <taxon>Dikarya</taxon>
        <taxon>Basidiomycota</taxon>
        <taxon>Pucciniomycotina</taxon>
        <taxon>Pucciniomycetes</taxon>
        <taxon>Pucciniales</taxon>
        <taxon>Pucciniaceae</taxon>
        <taxon>Puccinia</taxon>
    </lineage>
</organism>
<dbReference type="EMBL" id="VSWC01000145">
    <property type="protein sequence ID" value="KAA1076741.1"/>
    <property type="molecule type" value="Genomic_DNA"/>
</dbReference>
<evidence type="ECO:0000256" key="1">
    <source>
        <dbReference type="SAM" id="MobiDB-lite"/>
    </source>
</evidence>
<evidence type="ECO:0000313" key="2">
    <source>
        <dbReference type="EMBL" id="KAA1076741.1"/>
    </source>
</evidence>
<feature type="compositionally biased region" description="Low complexity" evidence="1">
    <location>
        <begin position="8"/>
        <end position="21"/>
    </location>
</feature>
<dbReference type="EMBL" id="VDEP01000170">
    <property type="protein sequence ID" value="KAA1126911.1"/>
    <property type="molecule type" value="Genomic_DNA"/>
</dbReference>